<evidence type="ECO:0000256" key="6">
    <source>
        <dbReference type="ARBA" id="ARBA00022692"/>
    </source>
</evidence>
<comment type="caution">
    <text evidence="12">The sequence shown here is derived from an EMBL/GenBank/DDBJ whole genome shotgun (WGS) entry which is preliminary data.</text>
</comment>
<keyword evidence="4" id="KW-1003">Cell membrane</keyword>
<dbReference type="NCBIfam" id="TIGR00540">
    <property type="entry name" value="TPR_hemY_coli"/>
    <property type="match status" value="1"/>
</dbReference>
<dbReference type="EMBL" id="JACHXZ010000004">
    <property type="protein sequence ID" value="MBB3169679.1"/>
    <property type="molecule type" value="Genomic_DNA"/>
</dbReference>
<dbReference type="Gene3D" id="1.25.40.10">
    <property type="entry name" value="Tetratricopeptide repeat domain"/>
    <property type="match status" value="2"/>
</dbReference>
<evidence type="ECO:0000259" key="11">
    <source>
        <dbReference type="Pfam" id="PF07219"/>
    </source>
</evidence>
<comment type="function">
    <text evidence="1">Involved in a late step of protoheme IX synthesis.</text>
</comment>
<keyword evidence="13" id="KW-1185">Reference proteome</keyword>
<evidence type="ECO:0000256" key="4">
    <source>
        <dbReference type="ARBA" id="ARBA00022475"/>
    </source>
</evidence>
<keyword evidence="9" id="KW-0627">Porphyrin biosynthesis</keyword>
<dbReference type="GO" id="GO:0042168">
    <property type="term" value="P:heme metabolic process"/>
    <property type="evidence" value="ECO:0007669"/>
    <property type="project" value="InterPro"/>
</dbReference>
<feature type="domain" description="HemY N-terminal" evidence="11">
    <location>
        <begin position="27"/>
        <end position="133"/>
    </location>
</feature>
<protein>
    <submittedName>
        <fullName evidence="12">HemY protein</fullName>
    </submittedName>
</protein>
<evidence type="ECO:0000256" key="5">
    <source>
        <dbReference type="ARBA" id="ARBA00022519"/>
    </source>
</evidence>
<comment type="pathway">
    <text evidence="3">Porphyrin-containing compound metabolism; protoheme biosynthesis.</text>
</comment>
<evidence type="ECO:0000256" key="3">
    <source>
        <dbReference type="ARBA" id="ARBA00004744"/>
    </source>
</evidence>
<keyword evidence="5" id="KW-0997">Cell inner membrane</keyword>
<evidence type="ECO:0000256" key="9">
    <source>
        <dbReference type="ARBA" id="ARBA00023244"/>
    </source>
</evidence>
<proteinExistence type="predicted"/>
<keyword evidence="8 10" id="KW-0472">Membrane</keyword>
<gene>
    <name evidence="12" type="ORF">FHS30_002892</name>
</gene>
<keyword evidence="6 10" id="KW-0812">Transmembrane</keyword>
<evidence type="ECO:0000256" key="8">
    <source>
        <dbReference type="ARBA" id="ARBA00023136"/>
    </source>
</evidence>
<dbReference type="InterPro" id="IPR011990">
    <property type="entry name" value="TPR-like_helical_dom_sf"/>
</dbReference>
<dbReference type="Pfam" id="PF07219">
    <property type="entry name" value="HemY_N"/>
    <property type="match status" value="1"/>
</dbReference>
<dbReference type="GO" id="GO:0006779">
    <property type="term" value="P:porphyrin-containing compound biosynthetic process"/>
    <property type="evidence" value="ECO:0007669"/>
    <property type="project" value="UniProtKB-KW"/>
</dbReference>
<evidence type="ECO:0000256" key="7">
    <source>
        <dbReference type="ARBA" id="ARBA00022989"/>
    </source>
</evidence>
<evidence type="ECO:0000256" key="2">
    <source>
        <dbReference type="ARBA" id="ARBA00004429"/>
    </source>
</evidence>
<dbReference type="RefSeq" id="WP_183911175.1">
    <property type="nucleotide sequence ID" value="NZ_JACHXZ010000004.1"/>
</dbReference>
<reference evidence="12 13" key="1">
    <citation type="submission" date="2020-08" db="EMBL/GenBank/DDBJ databases">
        <title>Genomic Encyclopedia of Type Strains, Phase III (KMG-III): the genomes of soil and plant-associated and newly described type strains.</title>
        <authorList>
            <person name="Whitman W."/>
        </authorList>
    </citation>
    <scope>NUCLEOTIDE SEQUENCE [LARGE SCALE GENOMIC DNA]</scope>
    <source>
        <strain evidence="12 13">CECT 8571</strain>
    </source>
</reference>
<dbReference type="InterPro" id="IPR005254">
    <property type="entry name" value="Heme_biosyn_assoc_TPR_pro"/>
</dbReference>
<dbReference type="SUPFAM" id="SSF48452">
    <property type="entry name" value="TPR-like"/>
    <property type="match status" value="1"/>
</dbReference>
<dbReference type="Proteomes" id="UP000559987">
    <property type="component" value="Unassembled WGS sequence"/>
</dbReference>
<evidence type="ECO:0000256" key="1">
    <source>
        <dbReference type="ARBA" id="ARBA00002962"/>
    </source>
</evidence>
<dbReference type="AlphaFoldDB" id="A0A839UTC6"/>
<accession>A0A839UTC6</accession>
<evidence type="ECO:0000256" key="10">
    <source>
        <dbReference type="SAM" id="Phobius"/>
    </source>
</evidence>
<dbReference type="UniPathway" id="UPA00252"/>
<comment type="subcellular location">
    <subcellularLocation>
        <location evidence="2">Cell inner membrane</location>
        <topology evidence="2">Multi-pass membrane protein</topology>
    </subcellularLocation>
</comment>
<dbReference type="InterPro" id="IPR010817">
    <property type="entry name" value="HemY_N"/>
</dbReference>
<keyword evidence="7 10" id="KW-1133">Transmembrane helix</keyword>
<feature type="transmembrane region" description="Helical" evidence="10">
    <location>
        <begin position="42"/>
        <end position="60"/>
    </location>
</feature>
<sequence length="419" mass="46909">MKRLVLLVAIALLAGGLLISELAKDSGYLLVSVYGYSLETSLWFAILALLIFGLMAWIVLRALFTVIRGFLGVTHYVMHGSEERNRNQLADGLVDFMEGNWKLARKKLLKSADRSIVPVINYLAAARSAYELGDRDEAQSLLAKAEQVGPQFQLATALAQARIELMDQRYEQCLAALERVRDTAPNHPVVLDILRQSYVALEDWPSLQKLLPLLKKHKPLPEQTLKELERRCQIYQLTQAVESAQGENTAAALHKVWQQFDTRTQRDTDMLIAYTQLLVQHVGEGEAEALLRKSLQKSWDDRLLDGFGRLKGDDTAKQLLVGEGWLKERPRNATLLLALGRLSLRNQLWGKAREYFESSLKICPAPETYAELARLMAALGEHELSTGYYQQGLKMIASNLPELPAPDASVKFGQSSGAL</sequence>
<organism evidence="12 13">
    <name type="scientific">Simiduia aestuariiviva</name>
    <dbReference type="NCBI Taxonomy" id="1510459"/>
    <lineage>
        <taxon>Bacteria</taxon>
        <taxon>Pseudomonadati</taxon>
        <taxon>Pseudomonadota</taxon>
        <taxon>Gammaproteobacteria</taxon>
        <taxon>Cellvibrionales</taxon>
        <taxon>Cellvibrionaceae</taxon>
        <taxon>Simiduia</taxon>
    </lineage>
</organism>
<dbReference type="GO" id="GO:0005886">
    <property type="term" value="C:plasma membrane"/>
    <property type="evidence" value="ECO:0007669"/>
    <property type="project" value="UniProtKB-SubCell"/>
</dbReference>
<evidence type="ECO:0000313" key="13">
    <source>
        <dbReference type="Proteomes" id="UP000559987"/>
    </source>
</evidence>
<name>A0A839UTC6_9GAMM</name>
<evidence type="ECO:0000313" key="12">
    <source>
        <dbReference type="EMBL" id="MBB3169679.1"/>
    </source>
</evidence>